<gene>
    <name evidence="3" type="ORF">VNO77_46872</name>
    <name evidence="4" type="ORF">VNO77_46907</name>
    <name evidence="2" type="ORF">VNO77_47078</name>
</gene>
<comment type="caution">
    <text evidence="4">The sequence shown here is derived from an EMBL/GenBank/DDBJ whole genome shotgun (WGS) entry which is preliminary data.</text>
</comment>
<dbReference type="EMBL" id="JAYMYQ010000028">
    <property type="protein sequence ID" value="KAK7298412.1"/>
    <property type="molecule type" value="Genomic_DNA"/>
</dbReference>
<evidence type="ECO:0000256" key="1">
    <source>
        <dbReference type="SAM" id="MobiDB-lite"/>
    </source>
</evidence>
<proteinExistence type="predicted"/>
<evidence type="ECO:0000313" key="5">
    <source>
        <dbReference type="Proteomes" id="UP001367508"/>
    </source>
</evidence>
<dbReference type="AlphaFoldDB" id="A0AAN9JI28"/>
<dbReference type="EMBL" id="JAYMYQ010000031">
    <property type="protein sequence ID" value="KAK7298171.1"/>
    <property type="molecule type" value="Genomic_DNA"/>
</dbReference>
<reference evidence="4 5" key="1">
    <citation type="submission" date="2024-01" db="EMBL/GenBank/DDBJ databases">
        <title>The genomes of 5 underutilized Papilionoideae crops provide insights into root nodulation and disease resistanc.</title>
        <authorList>
            <person name="Jiang F."/>
        </authorList>
    </citation>
    <scope>NUCLEOTIDE SEQUENCE [LARGE SCALE GENOMIC DNA]</scope>
    <source>
        <strain evidence="4">LVBAO_FW01</strain>
        <tissue evidence="4">Leaves</tissue>
    </source>
</reference>
<sequence length="125" mass="14109">MPQRNLKSGAPLDEMPDLTQGSRKAQRKTKPIGRSGLARLEESLIERIQLRSKILLAFVKHVNKDPPTEGMDCLVCSLSSLKSVLRPTGDRLRETISIYTWLSSIGRWLIEANPVLEKISNKKTR</sequence>
<evidence type="ECO:0000313" key="4">
    <source>
        <dbReference type="EMBL" id="KAK7298447.1"/>
    </source>
</evidence>
<dbReference type="EMBL" id="JAYMYQ010000028">
    <property type="protein sequence ID" value="KAK7298447.1"/>
    <property type="molecule type" value="Genomic_DNA"/>
</dbReference>
<evidence type="ECO:0000313" key="2">
    <source>
        <dbReference type="EMBL" id="KAK7298171.1"/>
    </source>
</evidence>
<name>A0AAN9JI28_CANGL</name>
<protein>
    <submittedName>
        <fullName evidence="4">Uncharacterized protein</fullName>
    </submittedName>
</protein>
<evidence type="ECO:0000313" key="3">
    <source>
        <dbReference type="EMBL" id="KAK7298412.1"/>
    </source>
</evidence>
<keyword evidence="5" id="KW-1185">Reference proteome</keyword>
<dbReference type="Proteomes" id="UP001367508">
    <property type="component" value="Unassembled WGS sequence"/>
</dbReference>
<accession>A0AAN9JI28</accession>
<organism evidence="4 5">
    <name type="scientific">Canavalia gladiata</name>
    <name type="common">Sword bean</name>
    <name type="synonym">Dolichos gladiatus</name>
    <dbReference type="NCBI Taxonomy" id="3824"/>
    <lineage>
        <taxon>Eukaryota</taxon>
        <taxon>Viridiplantae</taxon>
        <taxon>Streptophyta</taxon>
        <taxon>Embryophyta</taxon>
        <taxon>Tracheophyta</taxon>
        <taxon>Spermatophyta</taxon>
        <taxon>Magnoliopsida</taxon>
        <taxon>eudicotyledons</taxon>
        <taxon>Gunneridae</taxon>
        <taxon>Pentapetalae</taxon>
        <taxon>rosids</taxon>
        <taxon>fabids</taxon>
        <taxon>Fabales</taxon>
        <taxon>Fabaceae</taxon>
        <taxon>Papilionoideae</taxon>
        <taxon>50 kb inversion clade</taxon>
        <taxon>NPAAA clade</taxon>
        <taxon>indigoferoid/millettioid clade</taxon>
        <taxon>Phaseoleae</taxon>
        <taxon>Canavalia</taxon>
    </lineage>
</organism>
<feature type="region of interest" description="Disordered" evidence="1">
    <location>
        <begin position="1"/>
        <end position="33"/>
    </location>
</feature>